<evidence type="ECO:0000256" key="2">
    <source>
        <dbReference type="ARBA" id="ARBA00022737"/>
    </source>
</evidence>
<feature type="domain" description="EF-hand" evidence="5">
    <location>
        <begin position="128"/>
        <end position="163"/>
    </location>
</feature>
<feature type="domain" description="EF-hand" evidence="5">
    <location>
        <begin position="1049"/>
        <end position="1084"/>
    </location>
</feature>
<feature type="domain" description="EF-hand" evidence="5">
    <location>
        <begin position="164"/>
        <end position="197"/>
    </location>
</feature>
<feature type="domain" description="EF-hand" evidence="5">
    <location>
        <begin position="816"/>
        <end position="846"/>
    </location>
</feature>
<reference evidence="6" key="1">
    <citation type="submission" date="2022-11" db="EMBL/GenBank/DDBJ databases">
        <authorList>
            <person name="Morgan W.R."/>
            <person name="Tartar A."/>
        </authorList>
    </citation>
    <scope>NUCLEOTIDE SEQUENCE</scope>
    <source>
        <strain evidence="6">ARSEF 373</strain>
    </source>
</reference>
<dbReference type="Gene3D" id="1.10.238.10">
    <property type="entry name" value="EF-hand"/>
    <property type="match status" value="10"/>
</dbReference>
<dbReference type="PANTHER" id="PTHR34524:SF6">
    <property type="entry name" value="CALCYPHOSINE LIKE"/>
    <property type="match status" value="1"/>
</dbReference>
<feature type="domain" description="EF-hand" evidence="5">
    <location>
        <begin position="692"/>
        <end position="726"/>
    </location>
</feature>
<dbReference type="SUPFAM" id="SSF47473">
    <property type="entry name" value="EF-hand"/>
    <property type="match status" value="6"/>
</dbReference>
<reference evidence="6" key="2">
    <citation type="journal article" date="2023" name="Microbiol Resour">
        <title>Decontamination and Annotation of the Draft Genome Sequence of the Oomycete Lagenidium giganteum ARSEF 373.</title>
        <authorList>
            <person name="Morgan W.R."/>
            <person name="Tartar A."/>
        </authorList>
    </citation>
    <scope>NUCLEOTIDE SEQUENCE</scope>
    <source>
        <strain evidence="6">ARSEF 373</strain>
    </source>
</reference>
<dbReference type="Proteomes" id="UP001146120">
    <property type="component" value="Unassembled WGS sequence"/>
</dbReference>
<evidence type="ECO:0000256" key="4">
    <source>
        <dbReference type="SAM" id="MobiDB-lite"/>
    </source>
</evidence>
<evidence type="ECO:0000259" key="5">
    <source>
        <dbReference type="PROSITE" id="PS50222"/>
    </source>
</evidence>
<comment type="caution">
    <text evidence="6">The sequence shown here is derived from an EMBL/GenBank/DDBJ whole genome shotgun (WGS) entry which is preliminary data.</text>
</comment>
<feature type="region of interest" description="Disordered" evidence="4">
    <location>
        <begin position="309"/>
        <end position="366"/>
    </location>
</feature>
<dbReference type="Pfam" id="PF13202">
    <property type="entry name" value="EF-hand_5"/>
    <property type="match status" value="1"/>
</dbReference>
<dbReference type="InterPro" id="IPR011992">
    <property type="entry name" value="EF-hand-dom_pair"/>
</dbReference>
<feature type="region of interest" description="Disordered" evidence="4">
    <location>
        <begin position="1001"/>
        <end position="1025"/>
    </location>
</feature>
<feature type="compositionally biased region" description="Low complexity" evidence="4">
    <location>
        <begin position="321"/>
        <end position="332"/>
    </location>
</feature>
<feature type="domain" description="EF-hand" evidence="5">
    <location>
        <begin position="514"/>
        <end position="546"/>
    </location>
</feature>
<evidence type="ECO:0000256" key="1">
    <source>
        <dbReference type="ARBA" id="ARBA00022723"/>
    </source>
</evidence>
<protein>
    <recommendedName>
        <fullName evidence="5">EF-hand domain-containing protein</fullName>
    </recommendedName>
</protein>
<gene>
    <name evidence="6" type="ORF">N0F65_010274</name>
</gene>
<feature type="domain" description="EF-hand" evidence="5">
    <location>
        <begin position="229"/>
        <end position="264"/>
    </location>
</feature>
<name>A0AAV2YRE7_9STRA</name>
<dbReference type="InterPro" id="IPR002048">
    <property type="entry name" value="EF_hand_dom"/>
</dbReference>
<feature type="domain" description="EF-hand" evidence="5">
    <location>
        <begin position="476"/>
        <end position="511"/>
    </location>
</feature>
<feature type="domain" description="EF-hand" evidence="5">
    <location>
        <begin position="618"/>
        <end position="653"/>
    </location>
</feature>
<feature type="compositionally biased region" description="Polar residues" evidence="4">
    <location>
        <begin position="344"/>
        <end position="362"/>
    </location>
</feature>
<keyword evidence="7" id="KW-1185">Reference proteome</keyword>
<feature type="domain" description="EF-hand" evidence="5">
    <location>
        <begin position="364"/>
        <end position="399"/>
    </location>
</feature>
<dbReference type="EMBL" id="DAKRPA010000190">
    <property type="protein sequence ID" value="DAZ95772.1"/>
    <property type="molecule type" value="Genomic_DNA"/>
</dbReference>
<dbReference type="InterPro" id="IPR018247">
    <property type="entry name" value="EF_Hand_1_Ca_BS"/>
</dbReference>
<feature type="compositionally biased region" description="Polar residues" evidence="4">
    <location>
        <begin position="67"/>
        <end position="77"/>
    </location>
</feature>
<organism evidence="6 7">
    <name type="scientific">Lagenidium giganteum</name>
    <dbReference type="NCBI Taxonomy" id="4803"/>
    <lineage>
        <taxon>Eukaryota</taxon>
        <taxon>Sar</taxon>
        <taxon>Stramenopiles</taxon>
        <taxon>Oomycota</taxon>
        <taxon>Peronosporomycetes</taxon>
        <taxon>Pythiales</taxon>
        <taxon>Pythiaceae</taxon>
    </lineage>
</organism>
<dbReference type="PROSITE" id="PS00018">
    <property type="entry name" value="EF_HAND_1"/>
    <property type="match status" value="10"/>
</dbReference>
<dbReference type="InterPro" id="IPR051581">
    <property type="entry name" value="Ca-bind"/>
</dbReference>
<feature type="domain" description="EF-hand" evidence="5">
    <location>
        <begin position="951"/>
        <end position="984"/>
    </location>
</feature>
<proteinExistence type="predicted"/>
<dbReference type="CDD" id="cd00051">
    <property type="entry name" value="EFh"/>
    <property type="match status" value="4"/>
</dbReference>
<evidence type="ECO:0000313" key="6">
    <source>
        <dbReference type="EMBL" id="DAZ95772.1"/>
    </source>
</evidence>
<accession>A0AAV2YRE7</accession>
<dbReference type="AlphaFoldDB" id="A0AAV2YRE7"/>
<feature type="domain" description="EF-hand" evidence="5">
    <location>
        <begin position="1"/>
        <end position="36"/>
    </location>
</feature>
<feature type="domain" description="EF-hand" evidence="5">
    <location>
        <begin position="727"/>
        <end position="762"/>
    </location>
</feature>
<keyword evidence="3" id="KW-0106">Calcium</keyword>
<keyword evidence="1" id="KW-0479">Metal-binding</keyword>
<feature type="compositionally biased region" description="Polar residues" evidence="4">
    <location>
        <begin position="1011"/>
        <end position="1025"/>
    </location>
</feature>
<keyword evidence="2" id="KW-0677">Repeat</keyword>
<feature type="region of interest" description="Disordered" evidence="4">
    <location>
        <begin position="66"/>
        <end position="113"/>
    </location>
</feature>
<evidence type="ECO:0000313" key="7">
    <source>
        <dbReference type="Proteomes" id="UP001146120"/>
    </source>
</evidence>
<dbReference type="PANTHER" id="PTHR34524">
    <property type="entry name" value="CALCYPHOSIN"/>
    <property type="match status" value="1"/>
</dbReference>
<dbReference type="PROSITE" id="PS50222">
    <property type="entry name" value="EF_HAND_2"/>
    <property type="match status" value="15"/>
</dbReference>
<feature type="domain" description="EF-hand" evidence="5">
    <location>
        <begin position="848"/>
        <end position="881"/>
    </location>
</feature>
<dbReference type="GO" id="GO:0005509">
    <property type="term" value="F:calcium ion binding"/>
    <property type="evidence" value="ECO:0007669"/>
    <property type="project" value="InterPro"/>
</dbReference>
<dbReference type="SMART" id="SM00054">
    <property type="entry name" value="EFh"/>
    <property type="match status" value="19"/>
</dbReference>
<dbReference type="Pfam" id="PF13499">
    <property type="entry name" value="EF-hand_7"/>
    <property type="match status" value="8"/>
</dbReference>
<feature type="domain" description="EF-hand" evidence="5">
    <location>
        <begin position="915"/>
        <end position="950"/>
    </location>
</feature>
<evidence type="ECO:0000256" key="3">
    <source>
        <dbReference type="ARBA" id="ARBA00022837"/>
    </source>
</evidence>
<sequence length="1118" mass="127956">MAKGTVKDVFRQYDVDRSGLLTYSQCRSLLRDNGIIGGDAEALINYFDKGKTQSVSFNALAGGATAGSDQGYNNKTSPSKKKPMMTRDDTSLQLHQSTKKQNKNERTPESLEEPMELLRQKLRDRVMGKNKTIRQVFMEFDTDGSGYLDYDEFKQFMYNYGCTKEEAEQAIEYLDRDYSGEIDYDEFAAGLLFYAPPPLSVTGPLTAHAAEVFKIVRTKLDQRMRSKSKANLNLRDEFGKYDVDGNGSLDYDEFGAFLLGMGIKLKKPAMDVLLQHLDEDMSEKIEFVEFIRLFPQYATFDPERSGIAQRAKRAAMANGGSSLTTTTSTQSLPRKKSMVGVQPHSYSHSGGSERSGPNQDRPNGSADGLWAVFNKYDIDGSGVLDYQEFSELMQDHGFSPAEALQVIKQLDQDRNNRGGDGGSIDYQTFANVVNKKKWKLNEPKDTGDGSPNKKHSVHQVMSLADVELQWVNRVLKNHSSLEDAFREHDSDGSGELDLDEFRRFMKHYGIKKPDDIEAIIAQLDTDNSGTISFDEFARVFNPTRIRTKISKQVQKDPAVSDELKDRLAALRELELAWMEEVLTRCDSMKAAFQEFDRHHRNELDYEEFRDLMGQYGITDESNIRLLLKRLDTNNSGTIELDEFLSIFNPQRLGSKKLHTLQQDHRAYQHQTKKKNAERVREQEERWIMRVLQKYATLRDAFISFDVDHSGSLNHTEIRQLFREFGLTDEQDIARLIRRMDVDDSGSIDYEEFATIFYEGRVRKRNDYVRREDAAAHQESRPSTLLSQKELKKARMQRMRDLELKWIKRVLDCHGSIEAAFHEYDEDGNGELDAEEFTHFMKRNGITRDEDIESLLKRLDLDGSGAVDYDEFCTVFNEDRLEAVGNDPFQGDEVFTPEEVESILEIERELAERMLKQTRDLRLAFRKFDTNGNGRLEYKEFRAVLKQYKFPEPEIKKVIRHLDKDVSGFIDYREFVAGFAILPPGNGGGANNGHKYRVSTNMNGRKAKPVASSDTKNSNGSGNNTRLPVLAAKENAVESLKKQLLTRILSTHGTVQSVFRKYDTDKRGCLSPAQFELLMRDHHFKASEARQLMEHLDRDRNGSIEYEESLSQLVVRANV</sequence>